<dbReference type="EMBL" id="CAEZYQ010000006">
    <property type="protein sequence ID" value="CAB4736599.1"/>
    <property type="molecule type" value="Genomic_DNA"/>
</dbReference>
<sequence length="66" mass="7114">MPVRHTEFWERMDIALGGASARSWATLTVLSGLGGRTPQEALDAGIAPKEVWAEVHRFLGLPATLA</sequence>
<gene>
    <name evidence="1" type="ORF">UFOPK2761_00953</name>
</gene>
<reference evidence="1" key="1">
    <citation type="submission" date="2020-05" db="EMBL/GenBank/DDBJ databases">
        <authorList>
            <person name="Chiriac C."/>
            <person name="Salcher M."/>
            <person name="Ghai R."/>
            <person name="Kavagutti S V."/>
        </authorList>
    </citation>
    <scope>NUCLEOTIDE SEQUENCE</scope>
</reference>
<organism evidence="1">
    <name type="scientific">freshwater metagenome</name>
    <dbReference type="NCBI Taxonomy" id="449393"/>
    <lineage>
        <taxon>unclassified sequences</taxon>
        <taxon>metagenomes</taxon>
        <taxon>ecological metagenomes</taxon>
    </lineage>
</organism>
<proteinExistence type="predicted"/>
<dbReference type="AlphaFoldDB" id="A0A6J6SR01"/>
<dbReference type="InterPro" id="IPR021408">
    <property type="entry name" value="DUF3046"/>
</dbReference>
<evidence type="ECO:0000313" key="1">
    <source>
        <dbReference type="EMBL" id="CAB4736599.1"/>
    </source>
</evidence>
<name>A0A6J6SR01_9ZZZZ</name>
<protein>
    <submittedName>
        <fullName evidence="1">Unannotated protein</fullName>
    </submittedName>
</protein>
<dbReference type="Pfam" id="PF11248">
    <property type="entry name" value="DUF3046"/>
    <property type="match status" value="1"/>
</dbReference>
<accession>A0A6J6SR01</accession>